<organism evidence="2 3">
    <name type="scientific">Pseudomonas phage inbricus</name>
    <dbReference type="NCBI Taxonomy" id="2048976"/>
    <lineage>
        <taxon>Viruses</taxon>
        <taxon>Duplodnaviria</taxon>
        <taxon>Heunggongvirae</taxon>
        <taxon>Uroviricota</taxon>
        <taxon>Caudoviricetes</taxon>
        <taxon>Schitoviridae</taxon>
        <taxon>Rothmandenesvirinae</taxon>
        <taxon>Inbricusvirus</taxon>
        <taxon>Inbricusvirus inbricus</taxon>
    </lineage>
</organism>
<evidence type="ECO:0000313" key="2">
    <source>
        <dbReference type="EMBL" id="ATW58098.1"/>
    </source>
</evidence>
<dbReference type="Gene3D" id="3.30.565.10">
    <property type="entry name" value="Histidine kinase-like ATPase, C-terminal domain"/>
    <property type="match status" value="1"/>
</dbReference>
<feature type="region of interest" description="Disordered" evidence="1">
    <location>
        <begin position="580"/>
        <end position="602"/>
    </location>
</feature>
<dbReference type="EMBL" id="MG018928">
    <property type="protein sequence ID" value="ATW58098.1"/>
    <property type="molecule type" value="Genomic_DNA"/>
</dbReference>
<dbReference type="InterPro" id="IPR036890">
    <property type="entry name" value="HATPase_C_sf"/>
</dbReference>
<evidence type="ECO:0000313" key="3">
    <source>
        <dbReference type="Proteomes" id="UP000240688"/>
    </source>
</evidence>
<dbReference type="Proteomes" id="UP000240688">
    <property type="component" value="Segment"/>
</dbReference>
<sequence>MQVTTEDAHITHAVMGGMDVIECGITGDAHFMHMMSATLYRDQKQAMVREVLCNAWDAHIMVDKLSPIEIEIDEEGYLIIRDFGPGIHHDMIGPIYGVYGASTKKNDGRQTGGFGLGCKSPWSYTDTFEVTSCHMGKKAIYQMTKSSAERGGKPGIKPIVTNIPTTDTGITVKIRLKQGDTGTITRLIQKVLKYGGIPAMFNGKAFGYIDYSAAKNNWLIVNGEESLGVSGGIFIRYGNVIYPLVSHEQYRDKLREMERVINALPDNSAGYVTLLTAPPDSLTPTPSREELSLTELSLNTIDGLITDFLASVRMDGTKLARELGLERIALAPMKALYNTEHKLPAISQEKDLYVREHNYYRDRYALKRPITTAEDIVEASVAHQYPAKVVRGFRRDDVNARVERLLPTWNKRLADMYKRERRRMVLKNGKNQMGKWLFRNLMGFIAKKMLKDEGPLKMSNMYIWGKPNIDRYWHRDEDGACNLDSQLVEWNQSGINRLGLDEITLATFMRGRVIVTYARGTLADRMSNHPTYGYQKAEAEELRRGFIVYNSPRSAKHRDAAIAFFQSLGLEVLDVSDHQESWEGPKPAPVVREKTEPKPKRPKLKGWVRLDACMRGTAKLVYEPYEARDDIEAARIEQPLFYVTLKPKGRDGYDKSLGNFTNDSASKLAVQLYGQFGAIVQKQADIDKLQEAGVPSITDWVVPRLIKEMSTNKRIRSALGNSWGFAGEELHPFNWLYDLAKRVPELQARYHWVDERTPRDHLLQSLWADVQNRTGYYEYAKQWSKEIVQIKELLARTPASRSLALMSSDVKDNLAMEILNGDVMSRYLKSDSLEDAPKRAKLLSLLLDALEG</sequence>
<proteinExistence type="predicted"/>
<keyword evidence="3" id="KW-1185">Reference proteome</keyword>
<protein>
    <submittedName>
        <fullName evidence="2">RIIA lysis inhibitor</fullName>
    </submittedName>
</protein>
<dbReference type="SUPFAM" id="SSF55874">
    <property type="entry name" value="ATPase domain of HSP90 chaperone/DNA topoisomerase II/histidine kinase"/>
    <property type="match status" value="1"/>
</dbReference>
<evidence type="ECO:0000256" key="1">
    <source>
        <dbReference type="SAM" id="MobiDB-lite"/>
    </source>
</evidence>
<gene>
    <name evidence="2" type="ORF">CNR35_00002</name>
</gene>
<accession>A0A2H4P7E5</accession>
<name>A0A2H4P7E5_9CAUD</name>
<reference evidence="3" key="1">
    <citation type="submission" date="2017-09" db="EMBL/GenBank/DDBJ databases">
        <authorList>
            <person name="Djurhuus A.M."/>
            <person name="Carstens A.B."/>
            <person name="Hansen L.H."/>
        </authorList>
    </citation>
    <scope>NUCLEOTIDE SEQUENCE [LARGE SCALE GENOMIC DNA]</scope>
</reference>